<evidence type="ECO:0000256" key="2">
    <source>
        <dbReference type="ARBA" id="ARBA00022448"/>
    </source>
</evidence>
<dbReference type="PANTHER" id="PTHR43568:SF1">
    <property type="entry name" value="P PROTEIN"/>
    <property type="match status" value="1"/>
</dbReference>
<feature type="transmembrane region" description="Helical" evidence="6">
    <location>
        <begin position="86"/>
        <end position="105"/>
    </location>
</feature>
<evidence type="ECO:0000256" key="6">
    <source>
        <dbReference type="SAM" id="Phobius"/>
    </source>
</evidence>
<dbReference type="Pfam" id="PF03600">
    <property type="entry name" value="CitMHS"/>
    <property type="match status" value="1"/>
</dbReference>
<keyword evidence="4 6" id="KW-1133">Transmembrane helix</keyword>
<comment type="subcellular location">
    <subcellularLocation>
        <location evidence="1">Membrane</location>
        <topology evidence="1">Multi-pass membrane protein</topology>
    </subcellularLocation>
</comment>
<feature type="transmembrane region" description="Helical" evidence="6">
    <location>
        <begin position="252"/>
        <end position="269"/>
    </location>
</feature>
<evidence type="ECO:0000313" key="9">
    <source>
        <dbReference type="Proteomes" id="UP000494165"/>
    </source>
</evidence>
<evidence type="ECO:0000256" key="5">
    <source>
        <dbReference type="ARBA" id="ARBA00023136"/>
    </source>
</evidence>
<comment type="caution">
    <text evidence="8">The sequence shown here is derived from an EMBL/GenBank/DDBJ whole genome shotgun (WGS) entry which is preliminary data.</text>
</comment>
<keyword evidence="9" id="KW-1185">Reference proteome</keyword>
<evidence type="ECO:0000259" key="7">
    <source>
        <dbReference type="Pfam" id="PF03600"/>
    </source>
</evidence>
<organism evidence="8 9">
    <name type="scientific">Cloeon dipterum</name>
    <dbReference type="NCBI Taxonomy" id="197152"/>
    <lineage>
        <taxon>Eukaryota</taxon>
        <taxon>Metazoa</taxon>
        <taxon>Ecdysozoa</taxon>
        <taxon>Arthropoda</taxon>
        <taxon>Hexapoda</taxon>
        <taxon>Insecta</taxon>
        <taxon>Pterygota</taxon>
        <taxon>Palaeoptera</taxon>
        <taxon>Ephemeroptera</taxon>
        <taxon>Pisciforma</taxon>
        <taxon>Baetidae</taxon>
        <taxon>Cloeon</taxon>
    </lineage>
</organism>
<proteinExistence type="predicted"/>
<reference evidence="8 9" key="1">
    <citation type="submission" date="2020-04" db="EMBL/GenBank/DDBJ databases">
        <authorList>
            <person name="Alioto T."/>
            <person name="Alioto T."/>
            <person name="Gomez Garrido J."/>
        </authorList>
    </citation>
    <scope>NUCLEOTIDE SEQUENCE [LARGE SCALE GENOMIC DNA]</scope>
</reference>
<dbReference type="Proteomes" id="UP000494165">
    <property type="component" value="Unassembled WGS sequence"/>
</dbReference>
<evidence type="ECO:0000256" key="3">
    <source>
        <dbReference type="ARBA" id="ARBA00022692"/>
    </source>
</evidence>
<feature type="transmembrane region" description="Helical" evidence="6">
    <location>
        <begin position="595"/>
        <end position="620"/>
    </location>
</feature>
<dbReference type="GO" id="GO:0016020">
    <property type="term" value="C:membrane"/>
    <property type="evidence" value="ECO:0007669"/>
    <property type="project" value="UniProtKB-SubCell"/>
</dbReference>
<feature type="transmembrane region" description="Helical" evidence="6">
    <location>
        <begin position="540"/>
        <end position="558"/>
    </location>
</feature>
<keyword evidence="5 6" id="KW-0472">Membrane</keyword>
<dbReference type="CDD" id="cd01116">
    <property type="entry name" value="P_permease"/>
    <property type="match status" value="1"/>
</dbReference>
<name>A0A8S1D7F9_9INSE</name>
<keyword evidence="3 6" id="KW-0812">Transmembrane</keyword>
<feature type="domain" description="Citrate transporter-like" evidence="7">
    <location>
        <begin position="264"/>
        <end position="694"/>
    </location>
</feature>
<accession>A0A8S1D7F9</accession>
<keyword evidence="2" id="KW-0813">Transport</keyword>
<dbReference type="PANTHER" id="PTHR43568">
    <property type="entry name" value="P PROTEIN"/>
    <property type="match status" value="1"/>
</dbReference>
<dbReference type="InterPro" id="IPR004680">
    <property type="entry name" value="Cit_transptr-like_dom"/>
</dbReference>
<evidence type="ECO:0000313" key="8">
    <source>
        <dbReference type="EMBL" id="CAB3373847.1"/>
    </source>
</evidence>
<dbReference type="EMBL" id="CADEPI010000090">
    <property type="protein sequence ID" value="CAB3373847.1"/>
    <property type="molecule type" value="Genomic_DNA"/>
</dbReference>
<feature type="transmembrane region" description="Helical" evidence="6">
    <location>
        <begin position="312"/>
        <end position="337"/>
    </location>
</feature>
<feature type="transmembrane region" description="Helical" evidence="6">
    <location>
        <begin position="731"/>
        <end position="754"/>
    </location>
</feature>
<gene>
    <name evidence="8" type="ORF">CLODIP_2_CD11696</name>
</gene>
<feature type="transmembrane region" description="Helical" evidence="6">
    <location>
        <begin position="640"/>
        <end position="658"/>
    </location>
</feature>
<feature type="transmembrane region" description="Helical" evidence="6">
    <location>
        <begin position="430"/>
        <end position="453"/>
    </location>
</feature>
<evidence type="ECO:0000256" key="4">
    <source>
        <dbReference type="ARBA" id="ARBA00022989"/>
    </source>
</evidence>
<dbReference type="AlphaFoldDB" id="A0A8S1D7F9"/>
<protein>
    <recommendedName>
        <fullName evidence="7">Citrate transporter-like domain-containing protein</fullName>
    </recommendedName>
</protein>
<evidence type="ECO:0000256" key="1">
    <source>
        <dbReference type="ARBA" id="ARBA00004141"/>
    </source>
</evidence>
<dbReference type="OrthoDB" id="442352at2759"/>
<dbReference type="InterPro" id="IPR051475">
    <property type="entry name" value="Diverse_Ion_Transporter"/>
</dbReference>
<sequence>MDTPLKADNLVPGNLPGEFRVFVTPASPSGKSYASSKLATPAFPGSHVMLMNSDMSFQVLSNQESVELNDTDLDDSVTKLGKIGRYLRLTCVLGIWLLFTVILMIKGEKVHNMHQVSIPAAASACYEIHGIPNRDVIEVTLEGSIMPHYFVNMSSHKMTVWIEQHFEVPEARIGEMFAPSFRKRLTANWSVPLVTENLIGAVPELVLSTIFRLENFNRFNTARLFVHLESNVNASLPVSIGYDISPIDESDGTLYAVLVLIGLYILIIFEIVHRTLAALLASTMSVAILATFNERPSMAELMSWIDVETLLLLYSMMVIVAILTETGVFDYLAVLAFKITGGKVWPLINTLCLLTALLSAFLDNVTVSLLMTPVTIRLCEVMELNVVPVLMAMVIYSNIGGTATAVGDPPNVIIASNEHVKAAGIDFTQYMVHMSVGVAVIMVTTYIQLRIIYRNISDLRIPEPHDITELKHEIEVWHRAAASVSSYSKDEDAVREALLSRAQRLESELRIKMKDVNSSDEHYKNTLDELQKKYPIRDPVLLMKSACTMAFVIVVFFLHSIPDLSLSLGWTALLGATLLLILADNEQMEGVLARVEWSTLLFFAALFVLMEALSKLGLIAWIGRQTEYIILSVSDENSRLAVAVLLVLWVSAIASAFVDNIPLTTMMIKIVTSLSSNLLLKLPLPPLVWALSFGACLGGNGTLIGASSNVVCAGVAEQHGYSITFLEFFRVGFPVMLVSVITASGYLLISHVIIQWH</sequence>
<dbReference type="GO" id="GO:0055085">
    <property type="term" value="P:transmembrane transport"/>
    <property type="evidence" value="ECO:0007669"/>
    <property type="project" value="InterPro"/>
</dbReference>
<feature type="transmembrane region" description="Helical" evidence="6">
    <location>
        <begin position="564"/>
        <end position="583"/>
    </location>
</feature>
<feature type="transmembrane region" description="Helical" evidence="6">
    <location>
        <begin position="276"/>
        <end position="292"/>
    </location>
</feature>
<feature type="transmembrane region" description="Helical" evidence="6">
    <location>
        <begin position="678"/>
        <end position="700"/>
    </location>
</feature>